<dbReference type="InterPro" id="IPR036770">
    <property type="entry name" value="Ankyrin_rpt-contain_sf"/>
</dbReference>
<dbReference type="PANTHER" id="PTHR24121">
    <property type="entry name" value="NO MECHANORECEPTOR POTENTIAL C, ISOFORM D-RELATED"/>
    <property type="match status" value="1"/>
</dbReference>
<evidence type="ECO:0000256" key="1">
    <source>
        <dbReference type="PROSITE-ProRule" id="PRU00023"/>
    </source>
</evidence>
<proteinExistence type="predicted"/>
<dbReference type="SMART" id="SM00248">
    <property type="entry name" value="ANK"/>
    <property type="match status" value="5"/>
</dbReference>
<keyword evidence="1" id="KW-0040">ANK repeat</keyword>
<name>A0AAD6GLP3_9EURO</name>
<accession>A0AAD6GLP3</accession>
<protein>
    <submittedName>
        <fullName evidence="2">Uncharacterized protein</fullName>
    </submittedName>
</protein>
<feature type="repeat" description="ANK" evidence="1">
    <location>
        <begin position="140"/>
        <end position="173"/>
    </location>
</feature>
<dbReference type="Proteomes" id="UP001220324">
    <property type="component" value="Unassembled WGS sequence"/>
</dbReference>
<evidence type="ECO:0000313" key="3">
    <source>
        <dbReference type="Proteomes" id="UP001220324"/>
    </source>
</evidence>
<dbReference type="InterPro" id="IPR002110">
    <property type="entry name" value="Ankyrin_rpt"/>
</dbReference>
<dbReference type="EMBL" id="JAQIZZ010000001">
    <property type="protein sequence ID" value="KAJ5556607.1"/>
    <property type="molecule type" value="Genomic_DNA"/>
</dbReference>
<dbReference type="PANTHER" id="PTHR24121:SF23">
    <property type="entry name" value="NO MECHANORECEPTOR POTENTIAL C, ISOFORM H"/>
    <property type="match status" value="1"/>
</dbReference>
<organism evidence="2 3">
    <name type="scientific">Penicillium frequentans</name>
    <dbReference type="NCBI Taxonomy" id="3151616"/>
    <lineage>
        <taxon>Eukaryota</taxon>
        <taxon>Fungi</taxon>
        <taxon>Dikarya</taxon>
        <taxon>Ascomycota</taxon>
        <taxon>Pezizomycotina</taxon>
        <taxon>Eurotiomycetes</taxon>
        <taxon>Eurotiomycetidae</taxon>
        <taxon>Eurotiales</taxon>
        <taxon>Aspergillaceae</taxon>
        <taxon>Penicillium</taxon>
    </lineage>
</organism>
<dbReference type="Gene3D" id="1.25.40.20">
    <property type="entry name" value="Ankyrin repeat-containing domain"/>
    <property type="match status" value="2"/>
</dbReference>
<keyword evidence="3" id="KW-1185">Reference proteome</keyword>
<comment type="caution">
    <text evidence="2">The sequence shown here is derived from an EMBL/GenBank/DDBJ whole genome shotgun (WGS) entry which is preliminary data.</text>
</comment>
<dbReference type="Pfam" id="PF12796">
    <property type="entry name" value="Ank_2"/>
    <property type="match status" value="2"/>
</dbReference>
<evidence type="ECO:0000313" key="2">
    <source>
        <dbReference type="EMBL" id="KAJ5556607.1"/>
    </source>
</evidence>
<gene>
    <name evidence="2" type="ORF">N7494_000522</name>
</gene>
<dbReference type="PROSITE" id="PS50088">
    <property type="entry name" value="ANK_REPEAT"/>
    <property type="match status" value="1"/>
</dbReference>
<sequence>MSPALFYPNPPPEQQFPRPDALQRYLCKCSTNINKIHGRHTPLMLAVQAWDHAAVDLLLEYDDLRASLCNAYGQTALSMAITQGSVSIVRQLLRRKDIEFYSQDRKVQQPLLVALEYQQYEILDILLQDSRAKINQKNHRGQTILHLAVIYGDLRAVASIVREELIDVDCPDNLGETPLTLAAKLHACDQPNNVKIHKCLLSRSKVRVHQDRGVNLSFTCHEDFQYRADRVTGLRLNKNCRVLMESLRWPE</sequence>
<reference evidence="2 3" key="1">
    <citation type="journal article" date="2023" name="IMA Fungus">
        <title>Comparative genomic study of the Penicillium genus elucidates a diverse pangenome and 15 lateral gene transfer events.</title>
        <authorList>
            <person name="Petersen C."/>
            <person name="Sorensen T."/>
            <person name="Nielsen M.R."/>
            <person name="Sondergaard T.E."/>
            <person name="Sorensen J.L."/>
            <person name="Fitzpatrick D.A."/>
            <person name="Frisvad J.C."/>
            <person name="Nielsen K.L."/>
        </authorList>
    </citation>
    <scope>NUCLEOTIDE SEQUENCE [LARGE SCALE GENOMIC DNA]</scope>
    <source>
        <strain evidence="2 3">IBT 35679</strain>
    </source>
</reference>
<dbReference type="SUPFAM" id="SSF48403">
    <property type="entry name" value="Ankyrin repeat"/>
    <property type="match status" value="1"/>
</dbReference>
<dbReference type="AlphaFoldDB" id="A0AAD6GLP3"/>